<evidence type="ECO:0000313" key="6">
    <source>
        <dbReference type="EMBL" id="HEA87650.1"/>
    </source>
</evidence>
<dbReference type="Gene3D" id="3.60.15.10">
    <property type="entry name" value="Ribonuclease Z/Hydroxyacylglutathione hydrolase-like"/>
    <property type="match status" value="1"/>
</dbReference>
<comment type="caution">
    <text evidence="7">The sequence shown here is derived from an EMBL/GenBank/DDBJ whole genome shotgun (WGS) entry which is preliminary data.</text>
</comment>
<dbReference type="Pfam" id="PF00753">
    <property type="entry name" value="Lactamase_B"/>
    <property type="match status" value="1"/>
</dbReference>
<reference evidence="7" key="1">
    <citation type="journal article" date="2020" name="mSystems">
        <title>Genome- and Community-Level Interaction Insights into Carbon Utilization and Element Cycling Functions of Hydrothermarchaeota in Hydrothermal Sediment.</title>
        <authorList>
            <person name="Zhou Z."/>
            <person name="Liu Y."/>
            <person name="Xu W."/>
            <person name="Pan J."/>
            <person name="Luo Z.H."/>
            <person name="Li M."/>
        </authorList>
    </citation>
    <scope>NUCLEOTIDE SEQUENCE [LARGE SCALE GENOMIC DNA]</scope>
    <source>
        <strain evidence="6">SpSt-265</strain>
        <strain evidence="7">SpSt-465</strain>
    </source>
</reference>
<dbReference type="SUPFAM" id="SSF56281">
    <property type="entry name" value="Metallo-hydrolase/oxidoreductase"/>
    <property type="match status" value="1"/>
</dbReference>
<evidence type="ECO:0000256" key="1">
    <source>
        <dbReference type="ARBA" id="ARBA00001947"/>
    </source>
</evidence>
<protein>
    <submittedName>
        <fullName evidence="7">MBL fold metallo-hydrolase</fullName>
    </submittedName>
</protein>
<dbReference type="CDD" id="cd06262">
    <property type="entry name" value="metallo-hydrolase-like_MBL-fold"/>
    <property type="match status" value="1"/>
</dbReference>
<dbReference type="InterPro" id="IPR001279">
    <property type="entry name" value="Metallo-B-lactamas"/>
</dbReference>
<comment type="cofactor">
    <cofactor evidence="1">
        <name>Zn(2+)</name>
        <dbReference type="ChEBI" id="CHEBI:29105"/>
    </cofactor>
</comment>
<dbReference type="EMBL" id="DSLG01000008">
    <property type="protein sequence ID" value="HEA87650.1"/>
    <property type="molecule type" value="Genomic_DNA"/>
</dbReference>
<feature type="domain" description="Metallo-beta-lactamase" evidence="5">
    <location>
        <begin position="18"/>
        <end position="193"/>
    </location>
</feature>
<dbReference type="GO" id="GO:0046872">
    <property type="term" value="F:metal ion binding"/>
    <property type="evidence" value="ECO:0007669"/>
    <property type="project" value="UniProtKB-KW"/>
</dbReference>
<dbReference type="AlphaFoldDB" id="A0A7C3ELL4"/>
<dbReference type="InterPro" id="IPR051453">
    <property type="entry name" value="MBL_Glyoxalase_II"/>
</dbReference>
<dbReference type="PANTHER" id="PTHR46233:SF3">
    <property type="entry name" value="HYDROXYACYLGLUTATHIONE HYDROLASE GLOC"/>
    <property type="match status" value="1"/>
</dbReference>
<sequence>MEQKTAPVIERLEVGPLQTNCYILKSGTELAVIDPGGDGAEIVRRVGEMEGTLKFVINTHGHIDHIAANGEVTAGYPAKILVHELDAPMLTVPDMNLSTLMEMVVSSPAPAKLLREGDEIEIGSERLQVLHTPGHTPGSICLIGDNYAFTGDTLFLDSVGRVDFPGGSERAMRESLARLQRILRQEMMLYPGHGPCGTFGRALLINPFLGGVWTV</sequence>
<keyword evidence="2" id="KW-0479">Metal-binding</keyword>
<evidence type="ECO:0000313" key="7">
    <source>
        <dbReference type="EMBL" id="HFJ53489.1"/>
    </source>
</evidence>
<accession>A0A7C3ELL4</accession>
<dbReference type="PANTHER" id="PTHR46233">
    <property type="entry name" value="HYDROXYACYLGLUTATHIONE HYDROLASE GLOC"/>
    <property type="match status" value="1"/>
</dbReference>
<evidence type="ECO:0000259" key="5">
    <source>
        <dbReference type="SMART" id="SM00849"/>
    </source>
</evidence>
<gene>
    <name evidence="6" type="ORF">ENP94_06560</name>
    <name evidence="7" type="ORF">ENS16_02210</name>
</gene>
<dbReference type="GO" id="GO:0016787">
    <property type="term" value="F:hydrolase activity"/>
    <property type="evidence" value="ECO:0007669"/>
    <property type="project" value="UniProtKB-KW"/>
</dbReference>
<keyword evidence="4" id="KW-0862">Zinc</keyword>
<dbReference type="EMBL" id="DSTU01000004">
    <property type="protein sequence ID" value="HFJ53489.1"/>
    <property type="molecule type" value="Genomic_DNA"/>
</dbReference>
<proteinExistence type="predicted"/>
<dbReference type="InterPro" id="IPR036866">
    <property type="entry name" value="RibonucZ/Hydroxyglut_hydro"/>
</dbReference>
<keyword evidence="3 7" id="KW-0378">Hydrolase</keyword>
<dbReference type="SMART" id="SM00849">
    <property type="entry name" value="Lactamase_B"/>
    <property type="match status" value="1"/>
</dbReference>
<evidence type="ECO:0000256" key="2">
    <source>
        <dbReference type="ARBA" id="ARBA00022723"/>
    </source>
</evidence>
<evidence type="ECO:0000256" key="4">
    <source>
        <dbReference type="ARBA" id="ARBA00022833"/>
    </source>
</evidence>
<name>A0A7C3ELL4_UNCW3</name>
<evidence type="ECO:0000256" key="3">
    <source>
        <dbReference type="ARBA" id="ARBA00022801"/>
    </source>
</evidence>
<organism evidence="7">
    <name type="scientific">candidate division WOR-3 bacterium</name>
    <dbReference type="NCBI Taxonomy" id="2052148"/>
    <lineage>
        <taxon>Bacteria</taxon>
        <taxon>Bacteria division WOR-3</taxon>
    </lineage>
</organism>